<keyword evidence="1" id="KW-0238">DNA-binding</keyword>
<reference key="1">
    <citation type="submission" date="2010-11" db="EMBL/GenBank/DDBJ databases">
        <title>Complete sequence of chromosome of Caldicellulosiruptor kristjanssonii 177R1B.</title>
        <authorList>
            <consortium name="US DOE Joint Genome Institute"/>
            <person name="Lucas S."/>
            <person name="Copeland A."/>
            <person name="Lapidus A."/>
            <person name="Cheng J.-F."/>
            <person name="Bruce D."/>
            <person name="Goodwin L."/>
            <person name="Pitluck S."/>
            <person name="Davenport K."/>
            <person name="Detter J.C."/>
            <person name="Han C."/>
            <person name="Tapia R."/>
            <person name="Land M."/>
            <person name="Hauser L."/>
            <person name="Jeffries C."/>
            <person name="Kyrpides N."/>
            <person name="Ivanova N."/>
            <person name="Mikhailova N."/>
            <person name="Blumer-Schuette S.E."/>
            <person name="Kelly R.M."/>
            <person name="Woyke T."/>
        </authorList>
    </citation>
    <scope>NUCLEOTIDE SEQUENCE</scope>
    <source>
        <strain>177R1B</strain>
    </source>
</reference>
<dbReference type="KEGG" id="cki:Calkr_2087"/>
<evidence type="ECO:0000256" key="1">
    <source>
        <dbReference type="ARBA" id="ARBA00023125"/>
    </source>
</evidence>
<proteinExistence type="predicted"/>
<dbReference type="CDD" id="cd00093">
    <property type="entry name" value="HTH_XRE"/>
    <property type="match status" value="1"/>
</dbReference>
<gene>
    <name evidence="3" type="ordered locus">Calkr_2087</name>
</gene>
<feature type="domain" description="HTH cro/C1-type" evidence="2">
    <location>
        <begin position="23"/>
        <end position="77"/>
    </location>
</feature>
<sequence>MCYNHNTDTDLGSDFMFDVGRRVKELRELRGLSMTKLSKIARVGQSTLSYIESGRQSPTVDVLERICSALGITLAEFFSPVIKDDLRDPLIQQLEVYASKLSKKELEYLCGFLEEISKEKVEMNKQSKV</sequence>
<dbReference type="HOGENOM" id="CLU_066192_17_15_9"/>
<reference evidence="3 4" key="2">
    <citation type="journal article" date="2011" name="J. Bacteriol.">
        <title>Complete genome sequences for the anaerobic, extremely thermophilic plant biomass-degrading bacteria Caldicellulosiruptor hydrothermalis, Caldicellulosiruptor kristjanssonii, Caldicellulosiruptor kronotskyensis, Caldicellulosiruptor owensenis, and Caldicellulosiruptor lactoaceticus.</title>
        <authorList>
            <person name="Blumer-Schuette S.E."/>
            <person name="Ozdemir I."/>
            <person name="Mistry D."/>
            <person name="Lucas S."/>
            <person name="Lapidus A."/>
            <person name="Cheng J.F."/>
            <person name="Goodwin L.A."/>
            <person name="Pitluck S."/>
            <person name="Land M.L."/>
            <person name="Hauser L.J."/>
            <person name="Woyke T."/>
            <person name="Mikhailova N."/>
            <person name="Pati A."/>
            <person name="Kyrpides N.C."/>
            <person name="Ivanova N."/>
            <person name="Detter J.C."/>
            <person name="Walston-Davenport K."/>
            <person name="Han S."/>
            <person name="Adams M.W."/>
            <person name="Kelly R.M."/>
        </authorList>
    </citation>
    <scope>NUCLEOTIDE SEQUENCE [LARGE SCALE GENOMIC DNA]</scope>
    <source>
        <strain evidence="4">ATCC 700853 / DSM 12137 / I77R1B</strain>
    </source>
</reference>
<name>E4S5C1_CALA7</name>
<dbReference type="GO" id="GO:0003700">
    <property type="term" value="F:DNA-binding transcription factor activity"/>
    <property type="evidence" value="ECO:0007669"/>
    <property type="project" value="TreeGrafter"/>
</dbReference>
<dbReference type="Proteomes" id="UP000009256">
    <property type="component" value="Chromosome"/>
</dbReference>
<dbReference type="AlphaFoldDB" id="E4S5C1"/>
<dbReference type="InterPro" id="IPR050807">
    <property type="entry name" value="TransReg_Diox_bact_type"/>
</dbReference>
<dbReference type="STRING" id="632335.Calkr_2087"/>
<evidence type="ECO:0000259" key="2">
    <source>
        <dbReference type="PROSITE" id="PS50943"/>
    </source>
</evidence>
<dbReference type="eggNOG" id="COG1476">
    <property type="taxonomic scope" value="Bacteria"/>
</dbReference>
<dbReference type="PANTHER" id="PTHR46797:SF1">
    <property type="entry name" value="METHYLPHOSPHONATE SYNTHASE"/>
    <property type="match status" value="1"/>
</dbReference>
<protein>
    <submittedName>
        <fullName evidence="3">Helix-turn-helix domain protein</fullName>
    </submittedName>
</protein>
<dbReference type="EMBL" id="CP002326">
    <property type="protein sequence ID" value="ADQ41555.1"/>
    <property type="molecule type" value="Genomic_DNA"/>
</dbReference>
<dbReference type="SUPFAM" id="SSF47413">
    <property type="entry name" value="lambda repressor-like DNA-binding domains"/>
    <property type="match status" value="1"/>
</dbReference>
<evidence type="ECO:0000313" key="3">
    <source>
        <dbReference type="EMBL" id="ADQ41555.1"/>
    </source>
</evidence>
<dbReference type="PANTHER" id="PTHR46797">
    <property type="entry name" value="HTH-TYPE TRANSCRIPTIONAL REGULATOR"/>
    <property type="match status" value="1"/>
</dbReference>
<evidence type="ECO:0000313" key="4">
    <source>
        <dbReference type="Proteomes" id="UP000009256"/>
    </source>
</evidence>
<dbReference type="InterPro" id="IPR001387">
    <property type="entry name" value="Cro/C1-type_HTH"/>
</dbReference>
<dbReference type="SMART" id="SM00530">
    <property type="entry name" value="HTH_XRE"/>
    <property type="match status" value="1"/>
</dbReference>
<dbReference type="Pfam" id="PF01381">
    <property type="entry name" value="HTH_3"/>
    <property type="match status" value="1"/>
</dbReference>
<dbReference type="InterPro" id="IPR010982">
    <property type="entry name" value="Lambda_DNA-bd_dom_sf"/>
</dbReference>
<dbReference type="GO" id="GO:0005829">
    <property type="term" value="C:cytosol"/>
    <property type="evidence" value="ECO:0007669"/>
    <property type="project" value="TreeGrafter"/>
</dbReference>
<organism evidence="3 4">
    <name type="scientific">Caldicellulosiruptor acetigenus (strain ATCC 700853 / DSM 12137 / I77R1B)</name>
    <name type="common">Caldicellulosiruptor kristjanssonii</name>
    <dbReference type="NCBI Taxonomy" id="632335"/>
    <lineage>
        <taxon>Bacteria</taxon>
        <taxon>Bacillati</taxon>
        <taxon>Bacillota</taxon>
        <taxon>Bacillota incertae sedis</taxon>
        <taxon>Caldicellulosiruptorales</taxon>
        <taxon>Caldicellulosiruptoraceae</taxon>
        <taxon>Caldicellulosiruptor</taxon>
    </lineage>
</organism>
<dbReference type="GO" id="GO:0003677">
    <property type="term" value="F:DNA binding"/>
    <property type="evidence" value="ECO:0007669"/>
    <property type="project" value="UniProtKB-KW"/>
</dbReference>
<accession>E4S5C1</accession>
<dbReference type="Gene3D" id="1.10.260.40">
    <property type="entry name" value="lambda repressor-like DNA-binding domains"/>
    <property type="match status" value="1"/>
</dbReference>
<dbReference type="PROSITE" id="PS50943">
    <property type="entry name" value="HTH_CROC1"/>
    <property type="match status" value="1"/>
</dbReference>
<keyword evidence="4" id="KW-1185">Reference proteome</keyword>